<evidence type="ECO:0000256" key="1">
    <source>
        <dbReference type="SAM" id="SignalP"/>
    </source>
</evidence>
<dbReference type="Gene3D" id="1.10.10.2120">
    <property type="match status" value="1"/>
</dbReference>
<gene>
    <name evidence="3" type="ORF">BIY22_19350</name>
</gene>
<proteinExistence type="predicted"/>
<feature type="signal peptide" evidence="1">
    <location>
        <begin position="1"/>
        <end position="25"/>
    </location>
</feature>
<organism evidence="3 4">
    <name type="scientific">Vibrio panuliri</name>
    <dbReference type="NCBI Taxonomy" id="1381081"/>
    <lineage>
        <taxon>Bacteria</taxon>
        <taxon>Pseudomonadati</taxon>
        <taxon>Pseudomonadota</taxon>
        <taxon>Gammaproteobacteria</taxon>
        <taxon>Vibrionales</taxon>
        <taxon>Vibrionaceae</taxon>
        <taxon>Vibrio</taxon>
    </lineage>
</organism>
<evidence type="ECO:0000259" key="2">
    <source>
        <dbReference type="Pfam" id="PF03417"/>
    </source>
</evidence>
<comment type="caution">
    <text evidence="3">The sequence shown here is derived from an EMBL/GenBank/DDBJ whole genome shotgun (WGS) entry which is preliminary data.</text>
</comment>
<dbReference type="Pfam" id="PF03417">
    <property type="entry name" value="AAT"/>
    <property type="match status" value="1"/>
</dbReference>
<dbReference type="Proteomes" id="UP000186313">
    <property type="component" value="Unassembled WGS sequence"/>
</dbReference>
<feature type="chain" id="PRO_5012163901" description="Peptidase C45 hydrolase domain-containing protein" evidence="1">
    <location>
        <begin position="26"/>
        <end position="436"/>
    </location>
</feature>
<keyword evidence="1" id="KW-0732">Signal</keyword>
<accession>A0A1Q9HHS0</accession>
<dbReference type="STRING" id="1381081.BIY22_19350"/>
<dbReference type="Gene3D" id="3.60.60.10">
    <property type="entry name" value="Penicillin V Acylase, Chain A"/>
    <property type="match status" value="1"/>
</dbReference>
<feature type="domain" description="Peptidase C45 hydrolase" evidence="2">
    <location>
        <begin position="247"/>
        <end position="380"/>
    </location>
</feature>
<protein>
    <recommendedName>
        <fullName evidence="2">Peptidase C45 hydrolase domain-containing protein</fullName>
    </recommendedName>
</protein>
<evidence type="ECO:0000313" key="4">
    <source>
        <dbReference type="Proteomes" id="UP000186313"/>
    </source>
</evidence>
<dbReference type="EMBL" id="MJMJ01000013">
    <property type="protein sequence ID" value="OLQ89674.1"/>
    <property type="molecule type" value="Genomic_DNA"/>
</dbReference>
<reference evidence="3 4" key="1">
    <citation type="submission" date="2016-09" db="EMBL/GenBank/DDBJ databases">
        <title>Genomic Taxonomy of the Vibrionaceae.</title>
        <authorList>
            <person name="Gonzalez-Castillo A."/>
            <person name="Gomez-Gil B."/>
            <person name="Enciso-Ibarra K."/>
        </authorList>
    </citation>
    <scope>NUCLEOTIDE SEQUENCE [LARGE SCALE GENOMIC DNA]</scope>
    <source>
        <strain evidence="3 4">CAIM 703</strain>
    </source>
</reference>
<name>A0A1Q9HHS0_9VIBR</name>
<dbReference type="AlphaFoldDB" id="A0A1Q9HHS0"/>
<dbReference type="InterPro" id="IPR047794">
    <property type="entry name" value="C45_proenzyme-like"/>
</dbReference>
<dbReference type="PANTHER" id="PTHR34180:SF1">
    <property type="entry name" value="BETA-ALANYL-DOPAMINE_CARCININE HYDROLASE"/>
    <property type="match status" value="1"/>
</dbReference>
<dbReference type="InterPro" id="IPR005079">
    <property type="entry name" value="Peptidase_C45_hydrolase"/>
</dbReference>
<evidence type="ECO:0000313" key="3">
    <source>
        <dbReference type="EMBL" id="OLQ89674.1"/>
    </source>
</evidence>
<dbReference type="InterPro" id="IPR047801">
    <property type="entry name" value="Peptidase_C45"/>
</dbReference>
<dbReference type="RefSeq" id="WP_075708736.1">
    <property type="nucleotide sequence ID" value="NZ_MJMJ01000013.1"/>
</dbReference>
<dbReference type="NCBIfam" id="NF040521">
    <property type="entry name" value="C45_proenzyme"/>
    <property type="match status" value="1"/>
</dbReference>
<sequence>MKKTILASLIALSASGAFVSNTAIAGVPPVEHQVSISNDASEFFTVEVSGTSYERGYKHGRELRKVIRHAVNRFKYDMVSNLLISLGTDLKYADFHNHIFNNTGLLATAKKEVPDLVEEMQGIADGSGLSFEEIFAWNATSYDAMFWVIEDMTGIDPMLAMEKAQHGSAIPGHCSHASVWGDNKASVGYTLDWIRAMEGSQSLIKHVNDDGSVILMTAFAGMVGGHGIYAKEGAAHTFSPHSKFQLEHNMNGLAQIFVYRKLLEAGSVDNGIEFLNNIKPAEGLTYTLTDYTGTRAFEVSANKVVEFKMDGNQMVSANVARVNNDLSVSYKADLHLTDTEIDMTNLPATYWEYNKDSVNRFKLLSSSIKGKTPADMNPEKWTEIFSQKPVNKPVDEKLETSNFWHVVEIDQEYINYHVAPSNPGNIKLESYRIKYN</sequence>
<dbReference type="PANTHER" id="PTHR34180">
    <property type="entry name" value="PEPTIDASE C45"/>
    <property type="match status" value="1"/>
</dbReference>